<protein>
    <submittedName>
        <fullName evidence="1">Uncharacterized protein</fullName>
    </submittedName>
</protein>
<accession>A0AA38IIC0</accession>
<dbReference type="EMBL" id="JALNTZ010000003">
    <property type="protein sequence ID" value="KAJ3658438.1"/>
    <property type="molecule type" value="Genomic_DNA"/>
</dbReference>
<evidence type="ECO:0000313" key="2">
    <source>
        <dbReference type="Proteomes" id="UP001168821"/>
    </source>
</evidence>
<proteinExistence type="predicted"/>
<dbReference type="AlphaFoldDB" id="A0AA38IIC0"/>
<name>A0AA38IIC0_9CUCU</name>
<dbReference type="Proteomes" id="UP001168821">
    <property type="component" value="Unassembled WGS sequence"/>
</dbReference>
<comment type="caution">
    <text evidence="1">The sequence shown here is derived from an EMBL/GenBank/DDBJ whole genome shotgun (WGS) entry which is preliminary data.</text>
</comment>
<sequence>MNIQYSICSKSLDALASTRRSTTVMLESQLPKFWNYYYKVTSLDHALNWQSTSDEVEVDALCFFEQETLQRFSNLSKSFGTSGSTIKRMSYYVAFFTLIPSGARFGGTAWSPV</sequence>
<reference evidence="1" key="1">
    <citation type="journal article" date="2023" name="G3 (Bethesda)">
        <title>Whole genome assemblies of Zophobas morio and Tenebrio molitor.</title>
        <authorList>
            <person name="Kaur S."/>
            <person name="Stinson S.A."/>
            <person name="diCenzo G.C."/>
        </authorList>
    </citation>
    <scope>NUCLEOTIDE SEQUENCE</scope>
    <source>
        <strain evidence="1">QUZm001</strain>
    </source>
</reference>
<evidence type="ECO:0000313" key="1">
    <source>
        <dbReference type="EMBL" id="KAJ3658438.1"/>
    </source>
</evidence>
<organism evidence="1 2">
    <name type="scientific">Zophobas morio</name>
    <dbReference type="NCBI Taxonomy" id="2755281"/>
    <lineage>
        <taxon>Eukaryota</taxon>
        <taxon>Metazoa</taxon>
        <taxon>Ecdysozoa</taxon>
        <taxon>Arthropoda</taxon>
        <taxon>Hexapoda</taxon>
        <taxon>Insecta</taxon>
        <taxon>Pterygota</taxon>
        <taxon>Neoptera</taxon>
        <taxon>Endopterygota</taxon>
        <taxon>Coleoptera</taxon>
        <taxon>Polyphaga</taxon>
        <taxon>Cucujiformia</taxon>
        <taxon>Tenebrionidae</taxon>
        <taxon>Zophobas</taxon>
    </lineage>
</organism>
<gene>
    <name evidence="1" type="ORF">Zmor_010173</name>
</gene>
<keyword evidence="2" id="KW-1185">Reference proteome</keyword>